<dbReference type="RefSeq" id="WP_268924978.1">
    <property type="nucleotide sequence ID" value="NZ_JAPTGB010000011.1"/>
</dbReference>
<proteinExistence type="predicted"/>
<dbReference type="Proteomes" id="UP001141422">
    <property type="component" value="Unassembled WGS sequence"/>
</dbReference>
<reference evidence="2" key="1">
    <citation type="submission" date="2022-12" db="EMBL/GenBank/DDBJ databases">
        <title>Isolation and characterisation of novel Methanocorpusculum spp. from native Australian herbivores indicates the genus is ancestrally host-associated.</title>
        <authorList>
            <person name="Volmer J.G."/>
            <person name="Soo R.M."/>
            <person name="Evans P.N."/>
            <person name="Hoedt E.C."/>
            <person name="Astorga Alsina A.L."/>
            <person name="Woodcroft B.J."/>
            <person name="Tyson G.W."/>
            <person name="Hugenholtz P."/>
            <person name="Morrison M."/>
        </authorList>
    </citation>
    <scope>NUCLEOTIDE SEQUENCE</scope>
    <source>
        <strain evidence="2">MG</strain>
    </source>
</reference>
<comment type="caution">
    <text evidence="2">The sequence shown here is derived from an EMBL/GenBank/DDBJ whole genome shotgun (WGS) entry which is preliminary data.</text>
</comment>
<name>A0ABT4IHZ4_9EURY</name>
<feature type="domain" description="Threonyl-tRNA synthetase editing" evidence="1">
    <location>
        <begin position="1"/>
        <end position="136"/>
    </location>
</feature>
<dbReference type="InterPro" id="IPR023509">
    <property type="entry name" value="DTD-like_sf"/>
</dbReference>
<dbReference type="Pfam" id="PF08915">
    <property type="entry name" value="tRNA-Thr_ED"/>
    <property type="match status" value="1"/>
</dbReference>
<dbReference type="Gene3D" id="3.50.80.10">
    <property type="entry name" value="D-tyrosyl-tRNA(Tyr) deacylase"/>
    <property type="match status" value="1"/>
</dbReference>
<keyword evidence="3" id="KW-1185">Reference proteome</keyword>
<accession>A0ABT4IHZ4</accession>
<gene>
    <name evidence="2" type="ORF">O0S10_05955</name>
</gene>
<dbReference type="EMBL" id="JAPTGB010000011">
    <property type="protein sequence ID" value="MCZ0860775.1"/>
    <property type="molecule type" value="Genomic_DNA"/>
</dbReference>
<evidence type="ECO:0000313" key="2">
    <source>
        <dbReference type="EMBL" id="MCZ0860775.1"/>
    </source>
</evidence>
<sequence>MRLLLIHADIIAYETLSGTKMAETDIVAKDAMQDALVAFCAVESADETDPEDIVAQTAAEILAVAAKVGAVRVMIYPYAHLSNDLARPAAAVSVLKEVTRVLAADSSLEVRRAPFGYYKKFTVTCKGHPLSELSRHLVPLKRGTAADTCLPSQ</sequence>
<dbReference type="InterPro" id="IPR015011">
    <property type="entry name" value="Threonyl-tRNA_syn_edit_dom_arc"/>
</dbReference>
<protein>
    <recommendedName>
        <fullName evidence="1">Threonyl-tRNA synthetase editing domain-containing protein</fullName>
    </recommendedName>
</protein>
<evidence type="ECO:0000313" key="3">
    <source>
        <dbReference type="Proteomes" id="UP001141422"/>
    </source>
</evidence>
<organism evidence="2 3">
    <name type="scientific">Methanocorpusculum petauri</name>
    <dbReference type="NCBI Taxonomy" id="3002863"/>
    <lineage>
        <taxon>Archaea</taxon>
        <taxon>Methanobacteriati</taxon>
        <taxon>Methanobacteriota</taxon>
        <taxon>Stenosarchaea group</taxon>
        <taxon>Methanomicrobia</taxon>
        <taxon>Methanomicrobiales</taxon>
        <taxon>Methanocorpusculaceae</taxon>
        <taxon>Methanocorpusculum</taxon>
    </lineage>
</organism>
<evidence type="ECO:0000259" key="1">
    <source>
        <dbReference type="Pfam" id="PF08915"/>
    </source>
</evidence>